<gene>
    <name evidence="1" type="ORF">Bfra_005189</name>
</gene>
<protein>
    <submittedName>
        <fullName evidence="1">Uncharacterized protein</fullName>
    </submittedName>
</protein>
<name>A0A8H6AUM5_9HELO</name>
<evidence type="ECO:0000313" key="1">
    <source>
        <dbReference type="EMBL" id="KAF5873725.1"/>
    </source>
</evidence>
<accession>A0A8H6AUM5</accession>
<dbReference type="EMBL" id="JABFCT010000008">
    <property type="protein sequence ID" value="KAF5873725.1"/>
    <property type="molecule type" value="Genomic_DNA"/>
</dbReference>
<keyword evidence="2" id="KW-1185">Reference proteome</keyword>
<sequence>MCNFGSDVDADDEPVDVWAQLVETQFPYIKFSSLDRHSRGEPAHCTNAQRCLINLGPTPNADSSSGEKRIDEAILLSYASYA</sequence>
<dbReference type="GeneID" id="59259268"/>
<comment type="caution">
    <text evidence="1">The sequence shown here is derived from an EMBL/GenBank/DDBJ whole genome shotgun (WGS) entry which is preliminary data.</text>
</comment>
<reference evidence="1 2" key="1">
    <citation type="journal article" date="2020" name="Phytopathology">
        <title>A high-quality genome resource of Botrytis fragariae, a new and rapidly spreading fungal pathogen causing strawberry gray mold in the U.S.A.</title>
        <authorList>
            <person name="Wu Y."/>
            <person name="Saski C.A."/>
            <person name="Schnabel G."/>
            <person name="Xiao S."/>
            <person name="Hu M."/>
        </authorList>
    </citation>
    <scope>NUCLEOTIDE SEQUENCE [LARGE SCALE GENOMIC DNA]</scope>
    <source>
        <strain evidence="1 2">BVB16</strain>
    </source>
</reference>
<proteinExistence type="predicted"/>
<dbReference type="Proteomes" id="UP000531561">
    <property type="component" value="Unassembled WGS sequence"/>
</dbReference>
<organism evidence="1 2">
    <name type="scientific">Botrytis fragariae</name>
    <dbReference type="NCBI Taxonomy" id="1964551"/>
    <lineage>
        <taxon>Eukaryota</taxon>
        <taxon>Fungi</taxon>
        <taxon>Dikarya</taxon>
        <taxon>Ascomycota</taxon>
        <taxon>Pezizomycotina</taxon>
        <taxon>Leotiomycetes</taxon>
        <taxon>Helotiales</taxon>
        <taxon>Sclerotiniaceae</taxon>
        <taxon>Botrytis</taxon>
    </lineage>
</organism>
<dbReference type="RefSeq" id="XP_037192671.1">
    <property type="nucleotide sequence ID" value="XM_037335576.1"/>
</dbReference>
<evidence type="ECO:0000313" key="2">
    <source>
        <dbReference type="Proteomes" id="UP000531561"/>
    </source>
</evidence>
<dbReference type="AlphaFoldDB" id="A0A8H6AUM5"/>